<evidence type="ECO:0000256" key="1">
    <source>
        <dbReference type="ARBA" id="ARBA00022500"/>
    </source>
</evidence>
<evidence type="ECO:0000313" key="4">
    <source>
        <dbReference type="EMBL" id="SHF36746.1"/>
    </source>
</evidence>
<dbReference type="AlphaFoldDB" id="A0A1M5B2V4"/>
<protein>
    <submittedName>
        <fullName evidence="4">Chemotaxis protein CheC</fullName>
    </submittedName>
</protein>
<keyword evidence="1" id="KW-0145">Chemotaxis</keyword>
<organism evidence="4 5">
    <name type="scientific">Desulforamulus putei DSM 12395</name>
    <dbReference type="NCBI Taxonomy" id="1121429"/>
    <lineage>
        <taxon>Bacteria</taxon>
        <taxon>Bacillati</taxon>
        <taxon>Bacillota</taxon>
        <taxon>Clostridia</taxon>
        <taxon>Eubacteriales</taxon>
        <taxon>Peptococcaceae</taxon>
        <taxon>Desulforamulus</taxon>
    </lineage>
</organism>
<dbReference type="OrthoDB" id="9812187at2"/>
<dbReference type="InterPro" id="IPR028976">
    <property type="entry name" value="CheC-like_sf"/>
</dbReference>
<gene>
    <name evidence="4" type="ORF">SAMN02745133_02451</name>
</gene>
<dbReference type="RefSeq" id="WP_073239672.1">
    <property type="nucleotide sequence ID" value="NZ_FQUY01000020.1"/>
</dbReference>
<dbReference type="SUPFAM" id="SSF103039">
    <property type="entry name" value="CheC-like"/>
    <property type="match status" value="1"/>
</dbReference>
<evidence type="ECO:0000256" key="2">
    <source>
        <dbReference type="ARBA" id="ARBA00022801"/>
    </source>
</evidence>
<dbReference type="EMBL" id="FQUY01000020">
    <property type="protein sequence ID" value="SHF36746.1"/>
    <property type="molecule type" value="Genomic_DNA"/>
</dbReference>
<dbReference type="STRING" id="1121429.SAMN02745133_02451"/>
<keyword evidence="5" id="KW-1185">Reference proteome</keyword>
<keyword evidence="2" id="KW-0378">Hydrolase</keyword>
<reference evidence="5" key="1">
    <citation type="submission" date="2016-11" db="EMBL/GenBank/DDBJ databases">
        <authorList>
            <person name="Varghese N."/>
            <person name="Submissions S."/>
        </authorList>
    </citation>
    <scope>NUCLEOTIDE SEQUENCE [LARGE SCALE GENOMIC DNA]</scope>
    <source>
        <strain evidence="5">DSM 12395</strain>
    </source>
</reference>
<dbReference type="Gene3D" id="3.40.1550.10">
    <property type="entry name" value="CheC-like"/>
    <property type="match status" value="1"/>
</dbReference>
<name>A0A1M5B2V4_9FIRM</name>
<dbReference type="CDD" id="cd17909">
    <property type="entry name" value="CheC_ClassI"/>
    <property type="match status" value="1"/>
</dbReference>
<evidence type="ECO:0000313" key="5">
    <source>
        <dbReference type="Proteomes" id="UP000184148"/>
    </source>
</evidence>
<sequence>MAGNRVLTETHMDVLKEIGNIGLGNAATALATMVNKRIDMAVPQSRFLSLEEVMNLIGGLEEVVSCVSLRLDGDVPGQILFIFNLESTFNLVDMLMGMEKGTTRELDEMGESVVKEIGNVLTGSFLSAISSMTGLTMIPTVPMFATDMLGAVLSASLVAGGYVEEHILTIETLLFENQEQIKGHFFLFTDQGSLQTLFNSLGLTL</sequence>
<evidence type="ECO:0000259" key="3">
    <source>
        <dbReference type="Pfam" id="PF04509"/>
    </source>
</evidence>
<dbReference type="PANTHER" id="PTHR43693:SF1">
    <property type="entry name" value="PROTEIN PHOSPHATASE CHEZ"/>
    <property type="match status" value="1"/>
</dbReference>
<dbReference type="InterPro" id="IPR007597">
    <property type="entry name" value="CheC"/>
</dbReference>
<proteinExistence type="predicted"/>
<accession>A0A1M5B2V4</accession>
<dbReference type="PANTHER" id="PTHR43693">
    <property type="entry name" value="PROTEIN PHOSPHATASE CHEZ"/>
    <property type="match status" value="1"/>
</dbReference>
<dbReference type="InterPro" id="IPR050992">
    <property type="entry name" value="CheZ_family_phosphatases"/>
</dbReference>
<dbReference type="Proteomes" id="UP000184148">
    <property type="component" value="Unassembled WGS sequence"/>
</dbReference>
<feature type="domain" description="CheC-like protein" evidence="3">
    <location>
        <begin position="11"/>
        <end position="44"/>
    </location>
</feature>
<feature type="domain" description="CheC-like protein" evidence="3">
    <location>
        <begin position="109"/>
        <end position="142"/>
    </location>
</feature>
<dbReference type="GO" id="GO:0006935">
    <property type="term" value="P:chemotaxis"/>
    <property type="evidence" value="ECO:0007669"/>
    <property type="project" value="UniProtKB-KW"/>
</dbReference>
<dbReference type="Pfam" id="PF04509">
    <property type="entry name" value="CheC"/>
    <property type="match status" value="2"/>
</dbReference>
<dbReference type="GO" id="GO:0016787">
    <property type="term" value="F:hydrolase activity"/>
    <property type="evidence" value="ECO:0007669"/>
    <property type="project" value="UniProtKB-KW"/>
</dbReference>